<dbReference type="SUPFAM" id="SSF48366">
    <property type="entry name" value="Ras GEF"/>
    <property type="match status" value="1"/>
</dbReference>
<dbReference type="Proteomes" id="UP001465976">
    <property type="component" value="Unassembled WGS sequence"/>
</dbReference>
<dbReference type="Pfam" id="PF00617">
    <property type="entry name" value="RasGEF"/>
    <property type="match status" value="1"/>
</dbReference>
<evidence type="ECO:0000256" key="3">
    <source>
        <dbReference type="SAM" id="MobiDB-lite"/>
    </source>
</evidence>
<evidence type="ECO:0000259" key="4">
    <source>
        <dbReference type="PROSITE" id="PS50009"/>
    </source>
</evidence>
<name>A0ABR3FYX8_9AGAR</name>
<evidence type="ECO:0000259" key="5">
    <source>
        <dbReference type="PROSITE" id="PS50212"/>
    </source>
</evidence>
<dbReference type="InterPro" id="IPR001895">
    <property type="entry name" value="RASGEF_cat_dom"/>
</dbReference>
<organism evidence="6 7">
    <name type="scientific">Marasmius crinis-equi</name>
    <dbReference type="NCBI Taxonomy" id="585013"/>
    <lineage>
        <taxon>Eukaryota</taxon>
        <taxon>Fungi</taxon>
        <taxon>Dikarya</taxon>
        <taxon>Basidiomycota</taxon>
        <taxon>Agaricomycotina</taxon>
        <taxon>Agaricomycetes</taxon>
        <taxon>Agaricomycetidae</taxon>
        <taxon>Agaricales</taxon>
        <taxon>Marasmiineae</taxon>
        <taxon>Marasmiaceae</taxon>
        <taxon>Marasmius</taxon>
    </lineage>
</organism>
<dbReference type="Gene3D" id="1.10.840.10">
    <property type="entry name" value="Ras guanine-nucleotide exchange factors catalytic domain"/>
    <property type="match status" value="1"/>
</dbReference>
<dbReference type="EMBL" id="JBAHYK010000026">
    <property type="protein sequence ID" value="KAL0580617.1"/>
    <property type="molecule type" value="Genomic_DNA"/>
</dbReference>
<evidence type="ECO:0000256" key="2">
    <source>
        <dbReference type="PROSITE-ProRule" id="PRU00168"/>
    </source>
</evidence>
<reference evidence="6 7" key="1">
    <citation type="submission" date="2024-02" db="EMBL/GenBank/DDBJ databases">
        <title>A draft genome for the cacao thread blight pathogen Marasmius crinis-equi.</title>
        <authorList>
            <person name="Cohen S.P."/>
            <person name="Baruah I.K."/>
            <person name="Amoako-Attah I."/>
            <person name="Bukari Y."/>
            <person name="Meinhardt L.W."/>
            <person name="Bailey B.A."/>
        </authorList>
    </citation>
    <scope>NUCLEOTIDE SEQUENCE [LARGE SCALE GENOMIC DNA]</scope>
    <source>
        <strain evidence="6 7">GH-76</strain>
    </source>
</reference>
<feature type="domain" description="N-terminal Ras-GEF" evidence="5">
    <location>
        <begin position="359"/>
        <end position="495"/>
    </location>
</feature>
<dbReference type="PANTHER" id="PTHR23113:SF368">
    <property type="entry name" value="CELL DIVISION CONTROL PROTEIN 25"/>
    <property type="match status" value="1"/>
</dbReference>
<dbReference type="Gene3D" id="1.20.870.10">
    <property type="entry name" value="Son of sevenless (SoS) protein Chain: S domain 1"/>
    <property type="match status" value="1"/>
</dbReference>
<dbReference type="PANTHER" id="PTHR23113">
    <property type="entry name" value="GUANINE NUCLEOTIDE EXCHANGE FACTOR"/>
    <property type="match status" value="1"/>
</dbReference>
<dbReference type="Pfam" id="PF00618">
    <property type="entry name" value="RasGEF_N"/>
    <property type="match status" value="1"/>
</dbReference>
<gene>
    <name evidence="6" type="ORF">V5O48_001347</name>
</gene>
<keyword evidence="1 2" id="KW-0344">Guanine-nucleotide releasing factor</keyword>
<feature type="domain" description="Ras-GEF" evidence="4">
    <location>
        <begin position="542"/>
        <end position="774"/>
    </location>
</feature>
<comment type="caution">
    <text evidence="6">The sequence shown here is derived from an EMBL/GenBank/DDBJ whole genome shotgun (WGS) entry which is preliminary data.</text>
</comment>
<accession>A0ABR3FYX8</accession>
<feature type="compositionally biased region" description="Low complexity" evidence="3">
    <location>
        <begin position="211"/>
        <end position="225"/>
    </location>
</feature>
<dbReference type="PROSITE" id="PS50212">
    <property type="entry name" value="RASGEF_NTER"/>
    <property type="match status" value="1"/>
</dbReference>
<evidence type="ECO:0000313" key="6">
    <source>
        <dbReference type="EMBL" id="KAL0580617.1"/>
    </source>
</evidence>
<evidence type="ECO:0000313" key="7">
    <source>
        <dbReference type="Proteomes" id="UP001465976"/>
    </source>
</evidence>
<dbReference type="SMART" id="SM00147">
    <property type="entry name" value="RasGEF"/>
    <property type="match status" value="1"/>
</dbReference>
<dbReference type="InterPro" id="IPR000651">
    <property type="entry name" value="Ras-like_Gua-exchang_fac_N"/>
</dbReference>
<protein>
    <submittedName>
        <fullName evidence="6">Uncharacterized protein</fullName>
    </submittedName>
</protein>
<dbReference type="InterPro" id="IPR008937">
    <property type="entry name" value="Ras-like_GEF"/>
</dbReference>
<proteinExistence type="predicted"/>
<dbReference type="PROSITE" id="PS50009">
    <property type="entry name" value="RASGEF_CAT"/>
    <property type="match status" value="1"/>
</dbReference>
<evidence type="ECO:0000256" key="1">
    <source>
        <dbReference type="ARBA" id="ARBA00022658"/>
    </source>
</evidence>
<keyword evidence="7" id="KW-1185">Reference proteome</keyword>
<feature type="region of interest" description="Disordered" evidence="3">
    <location>
        <begin position="207"/>
        <end position="227"/>
    </location>
</feature>
<dbReference type="InterPro" id="IPR036964">
    <property type="entry name" value="RASGEF_cat_dom_sf"/>
</dbReference>
<dbReference type="InterPro" id="IPR023578">
    <property type="entry name" value="Ras_GEF_dom_sf"/>
</dbReference>
<sequence length="836" mass="93048">MSPAGVVPVQMVCSGVNSARSDVSAFSYSPPVSEASRFCLEEGYPSIITTVEHLRRSCYSRNITAIRGLAQVFSNCLTSIIASMDSLPDEVRTFPDYELAQYGAVFTNGLLCAHAKDLGRNDAATVLEIMEMSFSNLKYFLEVAGKVYSDHEFSPIPQYFIVDKSSPMQEDEAVAETTITTPEIPQLDAATEQPRIHLSDVVDGVDERISPRSSSESTPNSPQSSIIELPTVSSETTTLIDTASIDHQSLDLPSERPKVKTSIIQRALRLRPSFASLLSSTRFRSTTTLVASVNESEEGPDGTKKNDIEDYMRRHKALPDIPYTLRQSAVYFLPDPLHPEVDVEMPLPSGETVEIRLSPQGEYKGATLTALIRLITSKDVIKNPRTAQLFYFGLGYFICPSDAVAKLTERFNEQSPPGLNAAQLRVWTREAAAVRIRVGHVVAMWLEQYWDFEVCGETVITALQDFIFDDLLDNIPHSLSSKIVLRLEAVINGRSSRKAWRADLIKLMSEGVSVLGPTGFEVASSERDRLDFGLCQLDTPLGREELARVLTGVLFDMHGAVDPGSAVRCWFFGDHDSQVYSKLQKIVHWERSLYLWVTSTVLVGENKEDRASVIQFLVDVASSCLSLRNFSCASIIHGALVSPPVYRLKETLLAVDVEHKIQFRVLSDHFSGFDNYGKYRQAIDELKDHKSNGFPYIPILAPLIRDIEVIKTASPTIPGRSPHCSESKLLNLAAAGVIQYAVSVLENSRLPYKFERTSFLSEWLNEELTRYPPEKEQTINDELDRLSATCEAKRPGFEQINGWSSMRAKGSIVDLGSPNTVEERKPGLFKRLAKKV</sequence>